<gene>
    <name evidence="2" type="ORF">CYMTET_34619</name>
</gene>
<accession>A0AAE0KQ06</accession>
<feature type="compositionally biased region" description="Polar residues" evidence="1">
    <location>
        <begin position="76"/>
        <end position="87"/>
    </location>
</feature>
<keyword evidence="3" id="KW-1185">Reference proteome</keyword>
<proteinExistence type="predicted"/>
<dbReference type="AlphaFoldDB" id="A0AAE0KQ06"/>
<feature type="region of interest" description="Disordered" evidence="1">
    <location>
        <begin position="68"/>
        <end position="90"/>
    </location>
</feature>
<dbReference type="EMBL" id="LGRX02021855">
    <property type="protein sequence ID" value="KAK3256235.1"/>
    <property type="molecule type" value="Genomic_DNA"/>
</dbReference>
<feature type="non-terminal residue" evidence="2">
    <location>
        <position position="189"/>
    </location>
</feature>
<evidence type="ECO:0000313" key="2">
    <source>
        <dbReference type="EMBL" id="KAK3256235.1"/>
    </source>
</evidence>
<dbReference type="Proteomes" id="UP001190700">
    <property type="component" value="Unassembled WGS sequence"/>
</dbReference>
<evidence type="ECO:0000313" key="3">
    <source>
        <dbReference type="Proteomes" id="UP001190700"/>
    </source>
</evidence>
<organism evidence="2 3">
    <name type="scientific">Cymbomonas tetramitiformis</name>
    <dbReference type="NCBI Taxonomy" id="36881"/>
    <lineage>
        <taxon>Eukaryota</taxon>
        <taxon>Viridiplantae</taxon>
        <taxon>Chlorophyta</taxon>
        <taxon>Pyramimonadophyceae</taxon>
        <taxon>Pyramimonadales</taxon>
        <taxon>Pyramimonadaceae</taxon>
        <taxon>Cymbomonas</taxon>
    </lineage>
</organism>
<protein>
    <submittedName>
        <fullName evidence="2">Uncharacterized protein</fullName>
    </submittedName>
</protein>
<sequence>MVPRHTFLSGSNVERTNAGLSAWQKEEQIYTDDLSGIFFNGRRANFMVACSLLVVVLIIILTDESKVPQWTPPQKPQEQPSGNSTPASRFPVAVSKKDLEEFHREYFGHLNSSIRSAYGDGAYLEGYIPGPYAESHGSNLLLMPNGAARIPGPYAELHGSNLLLMPNGAAASQDPMRSRMAPTSCSCPT</sequence>
<evidence type="ECO:0000256" key="1">
    <source>
        <dbReference type="SAM" id="MobiDB-lite"/>
    </source>
</evidence>
<reference evidence="2 3" key="1">
    <citation type="journal article" date="2015" name="Genome Biol. Evol.">
        <title>Comparative Genomics of a Bacterivorous Green Alga Reveals Evolutionary Causalities and Consequences of Phago-Mixotrophic Mode of Nutrition.</title>
        <authorList>
            <person name="Burns J.A."/>
            <person name="Paasch A."/>
            <person name="Narechania A."/>
            <person name="Kim E."/>
        </authorList>
    </citation>
    <scope>NUCLEOTIDE SEQUENCE [LARGE SCALE GENOMIC DNA]</scope>
    <source>
        <strain evidence="2 3">PLY_AMNH</strain>
    </source>
</reference>
<comment type="caution">
    <text evidence="2">The sequence shown here is derived from an EMBL/GenBank/DDBJ whole genome shotgun (WGS) entry which is preliminary data.</text>
</comment>
<name>A0AAE0KQ06_9CHLO</name>